<accession>A0ABW5M546</accession>
<protein>
    <recommendedName>
        <fullName evidence="11">Long-subunit fatty acid transport protein</fullName>
    </recommendedName>
</protein>
<evidence type="ECO:0000256" key="6">
    <source>
        <dbReference type="ARBA" id="ARBA00023136"/>
    </source>
</evidence>
<evidence type="ECO:0008006" key="11">
    <source>
        <dbReference type="Google" id="ProtNLM"/>
    </source>
</evidence>
<gene>
    <name evidence="9" type="ORF">ACFSUS_15835</name>
</gene>
<evidence type="ECO:0000313" key="9">
    <source>
        <dbReference type="EMBL" id="MFD2572115.1"/>
    </source>
</evidence>
<keyword evidence="6" id="KW-0472">Membrane</keyword>
<evidence type="ECO:0000313" key="10">
    <source>
        <dbReference type="Proteomes" id="UP001597469"/>
    </source>
</evidence>
<keyword evidence="5 8" id="KW-0732">Signal</keyword>
<comment type="caution">
    <text evidence="9">The sequence shown here is derived from an EMBL/GenBank/DDBJ whole genome shotgun (WGS) entry which is preliminary data.</text>
</comment>
<dbReference type="PANTHER" id="PTHR35093">
    <property type="entry name" value="OUTER MEMBRANE PROTEIN NMB0088-RELATED"/>
    <property type="match status" value="1"/>
</dbReference>
<sequence length="524" mass="56886">MNKRIILTATLLTVAAVTYGQYAGDAFRYSDQPINGTARFQGLGGNHAALGGDASNAFGNPAGLGFFNRSELSISPSLRLQNVDARFLGQNSTANRSQVSIGQASLIFAGGSRTGENSRLRRSTFAITYSQQANFANEFVLRGTNNRSSLLDNYVANVNSYNVPSTTLDGDFTPSSGNQSASAGSIEAAAYQLFLLNPTGNGNTYFRFDQGVPVNQQVSYSASGAQSQWGLSYAGNLDDKIYLGATLAFSRTRFDYNQNYTETFNGGRYYRGFGEVSDYTVKGNGVNLSVGAIYKIDQNIQLGVTVATPTFTSLSETFNQRLSVDPVGPFPSTDAQGNPITLTPVDNPINVDPNDFDFRITSPLRASGGLTYLFGRSGFLTGTVEYVGYQGMRVNTSYSQNAADNQAFREDNKNEIRQTYKNVINVRVGGEFRAGLFRARAGLAYLPSAYRENLDGLTAADRQRLLYTAGIGVRNERFFADVAGVFTSFKSAYTPYTLNNPQDYGSALLTNRNTNLTLSFGVFF</sequence>
<dbReference type="EMBL" id="JBHULN010000009">
    <property type="protein sequence ID" value="MFD2572115.1"/>
    <property type="molecule type" value="Genomic_DNA"/>
</dbReference>
<keyword evidence="3" id="KW-1134">Transmembrane beta strand</keyword>
<evidence type="ECO:0000256" key="2">
    <source>
        <dbReference type="ARBA" id="ARBA00008163"/>
    </source>
</evidence>
<evidence type="ECO:0000256" key="7">
    <source>
        <dbReference type="ARBA" id="ARBA00023237"/>
    </source>
</evidence>
<reference evidence="10" key="1">
    <citation type="journal article" date="2019" name="Int. J. Syst. Evol. Microbiol.">
        <title>The Global Catalogue of Microorganisms (GCM) 10K type strain sequencing project: providing services to taxonomists for standard genome sequencing and annotation.</title>
        <authorList>
            <consortium name="The Broad Institute Genomics Platform"/>
            <consortium name="The Broad Institute Genome Sequencing Center for Infectious Disease"/>
            <person name="Wu L."/>
            <person name="Ma J."/>
        </authorList>
    </citation>
    <scope>NUCLEOTIDE SEQUENCE [LARGE SCALE GENOMIC DNA]</scope>
    <source>
        <strain evidence="10">KCTC 42805</strain>
    </source>
</reference>
<evidence type="ECO:0000256" key="4">
    <source>
        <dbReference type="ARBA" id="ARBA00022692"/>
    </source>
</evidence>
<keyword evidence="7" id="KW-0998">Cell outer membrane</keyword>
<name>A0ABW5M546_9BACT</name>
<dbReference type="InterPro" id="IPR005017">
    <property type="entry name" value="OMPP1/FadL/TodX"/>
</dbReference>
<feature type="chain" id="PRO_5046952112" description="Long-subunit fatty acid transport protein" evidence="8">
    <location>
        <begin position="24"/>
        <end position="524"/>
    </location>
</feature>
<dbReference type="PANTHER" id="PTHR35093:SF8">
    <property type="entry name" value="OUTER MEMBRANE PROTEIN NMB0088-RELATED"/>
    <property type="match status" value="1"/>
</dbReference>
<dbReference type="Gene3D" id="2.40.160.60">
    <property type="entry name" value="Outer membrane protein transport protein (OMPP1/FadL/TodX)"/>
    <property type="match status" value="1"/>
</dbReference>
<evidence type="ECO:0000256" key="8">
    <source>
        <dbReference type="SAM" id="SignalP"/>
    </source>
</evidence>
<proteinExistence type="inferred from homology"/>
<organism evidence="9 10">
    <name type="scientific">Spirosoma soli</name>
    <dbReference type="NCBI Taxonomy" id="1770529"/>
    <lineage>
        <taxon>Bacteria</taxon>
        <taxon>Pseudomonadati</taxon>
        <taxon>Bacteroidota</taxon>
        <taxon>Cytophagia</taxon>
        <taxon>Cytophagales</taxon>
        <taxon>Cytophagaceae</taxon>
        <taxon>Spirosoma</taxon>
    </lineage>
</organism>
<comment type="similarity">
    <text evidence="2">Belongs to the OmpP1/FadL family.</text>
</comment>
<keyword evidence="10" id="KW-1185">Reference proteome</keyword>
<evidence type="ECO:0000256" key="5">
    <source>
        <dbReference type="ARBA" id="ARBA00022729"/>
    </source>
</evidence>
<keyword evidence="4" id="KW-0812">Transmembrane</keyword>
<dbReference type="SUPFAM" id="SSF56935">
    <property type="entry name" value="Porins"/>
    <property type="match status" value="1"/>
</dbReference>
<evidence type="ECO:0000256" key="1">
    <source>
        <dbReference type="ARBA" id="ARBA00004571"/>
    </source>
</evidence>
<feature type="signal peptide" evidence="8">
    <location>
        <begin position="1"/>
        <end position="23"/>
    </location>
</feature>
<dbReference type="RefSeq" id="WP_381524221.1">
    <property type="nucleotide sequence ID" value="NZ_JBHULN010000009.1"/>
</dbReference>
<comment type="subcellular location">
    <subcellularLocation>
        <location evidence="1">Cell outer membrane</location>
        <topology evidence="1">Multi-pass membrane protein</topology>
    </subcellularLocation>
</comment>
<evidence type="ECO:0000256" key="3">
    <source>
        <dbReference type="ARBA" id="ARBA00022452"/>
    </source>
</evidence>
<dbReference type="Proteomes" id="UP001597469">
    <property type="component" value="Unassembled WGS sequence"/>
</dbReference>